<dbReference type="Proteomes" id="UP000284407">
    <property type="component" value="Unassembled WGS sequence"/>
</dbReference>
<accession>A0A420DPV1</accession>
<reference evidence="1 2" key="1">
    <citation type="submission" date="2018-09" db="EMBL/GenBank/DDBJ databases">
        <title>Genomic Encyclopedia of Archaeal and Bacterial Type Strains, Phase II (KMG-II): from individual species to whole genera.</title>
        <authorList>
            <person name="Goeker M."/>
        </authorList>
    </citation>
    <scope>NUCLEOTIDE SEQUENCE [LARGE SCALE GENOMIC DNA]</scope>
    <source>
        <strain evidence="1 2">DSM 11458</strain>
    </source>
</reference>
<dbReference type="AlphaFoldDB" id="A0A420DPV1"/>
<name>A0A420DPV1_9RHOB</name>
<dbReference type="EMBL" id="RAQK01000001">
    <property type="protein sequence ID" value="RKE96183.1"/>
    <property type="molecule type" value="Genomic_DNA"/>
</dbReference>
<organism evidence="1 2">
    <name type="scientific">Sulfitobacter guttiformis</name>
    <dbReference type="NCBI Taxonomy" id="74349"/>
    <lineage>
        <taxon>Bacteria</taxon>
        <taxon>Pseudomonadati</taxon>
        <taxon>Pseudomonadota</taxon>
        <taxon>Alphaproteobacteria</taxon>
        <taxon>Rhodobacterales</taxon>
        <taxon>Roseobacteraceae</taxon>
        <taxon>Sulfitobacter</taxon>
    </lineage>
</organism>
<keyword evidence="2" id="KW-1185">Reference proteome</keyword>
<sequence length="87" mass="9375">MSGFTAVRQHHRWRTCGNFRAASARSEVFGTSAVGSLLPFAAIVIKVRYGPFVSIGIRGGVLTFAANRTEVCYAGQSGLLPLRVFLT</sequence>
<dbReference type="RefSeq" id="WP_025063132.1">
    <property type="nucleotide sequence ID" value="NZ_RAQK01000001.1"/>
</dbReference>
<protein>
    <submittedName>
        <fullName evidence="1">Uncharacterized protein</fullName>
    </submittedName>
</protein>
<proteinExistence type="predicted"/>
<evidence type="ECO:0000313" key="1">
    <source>
        <dbReference type="EMBL" id="RKE96183.1"/>
    </source>
</evidence>
<comment type="caution">
    <text evidence="1">The sequence shown here is derived from an EMBL/GenBank/DDBJ whole genome shotgun (WGS) entry which is preliminary data.</text>
</comment>
<evidence type="ECO:0000313" key="2">
    <source>
        <dbReference type="Proteomes" id="UP000284407"/>
    </source>
</evidence>
<gene>
    <name evidence="1" type="ORF">C8N30_0736</name>
</gene>